<gene>
    <name evidence="6" type="primary">vapC</name>
    <name evidence="8" type="ORF">IPF40_14710</name>
    <name evidence="9" type="ORF">IPP00_05225</name>
</gene>
<dbReference type="EC" id="3.1.-.-" evidence="6"/>
<evidence type="ECO:0000313" key="9">
    <source>
        <dbReference type="EMBL" id="MBL0003398.1"/>
    </source>
</evidence>
<dbReference type="InterPro" id="IPR002716">
    <property type="entry name" value="PIN_dom"/>
</dbReference>
<dbReference type="Proteomes" id="UP000886632">
    <property type="component" value="Unassembled WGS sequence"/>
</dbReference>
<evidence type="ECO:0000256" key="6">
    <source>
        <dbReference type="HAMAP-Rule" id="MF_00265"/>
    </source>
</evidence>
<dbReference type="Proteomes" id="UP000718281">
    <property type="component" value="Unassembled WGS sequence"/>
</dbReference>
<dbReference type="GO" id="GO:0090729">
    <property type="term" value="F:toxin activity"/>
    <property type="evidence" value="ECO:0007669"/>
    <property type="project" value="UniProtKB-KW"/>
</dbReference>
<comment type="caution">
    <text evidence="8">The sequence shown here is derived from an EMBL/GenBank/DDBJ whole genome shotgun (WGS) entry which is preliminary data.</text>
</comment>
<dbReference type="Gene3D" id="3.40.50.1010">
    <property type="entry name" value="5'-nuclease"/>
    <property type="match status" value="1"/>
</dbReference>
<dbReference type="GO" id="GO:0016788">
    <property type="term" value="F:hydrolase activity, acting on ester bonds"/>
    <property type="evidence" value="ECO:0007669"/>
    <property type="project" value="InterPro"/>
</dbReference>
<dbReference type="GO" id="GO:0004540">
    <property type="term" value="F:RNA nuclease activity"/>
    <property type="evidence" value="ECO:0007669"/>
    <property type="project" value="InterPro"/>
</dbReference>
<accession>A0A935CES6</accession>
<dbReference type="InterPro" id="IPR029060">
    <property type="entry name" value="PIN-like_dom_sf"/>
</dbReference>
<dbReference type="HAMAP" id="MF_00265">
    <property type="entry name" value="VapC_Nob1"/>
    <property type="match status" value="1"/>
</dbReference>
<dbReference type="SUPFAM" id="SSF88723">
    <property type="entry name" value="PIN domain-like"/>
    <property type="match status" value="1"/>
</dbReference>
<comment type="function">
    <text evidence="6">Toxic component of a toxin-antitoxin (TA) system. An RNase.</text>
</comment>
<comment type="cofactor">
    <cofactor evidence="6">
        <name>Mg(2+)</name>
        <dbReference type="ChEBI" id="CHEBI:18420"/>
    </cofactor>
</comment>
<evidence type="ECO:0000313" key="10">
    <source>
        <dbReference type="Proteomes" id="UP000718281"/>
    </source>
</evidence>
<evidence type="ECO:0000256" key="1">
    <source>
        <dbReference type="ARBA" id="ARBA00022649"/>
    </source>
</evidence>
<feature type="domain" description="PIN" evidence="7">
    <location>
        <begin position="3"/>
        <end position="132"/>
    </location>
</feature>
<keyword evidence="5 6" id="KW-0460">Magnesium</keyword>
<dbReference type="InterPro" id="IPR022907">
    <property type="entry name" value="VapC_family"/>
</dbReference>
<feature type="binding site" evidence="6">
    <location>
        <position position="5"/>
    </location>
    <ligand>
        <name>Mg(2+)</name>
        <dbReference type="ChEBI" id="CHEBI:18420"/>
    </ligand>
</feature>
<dbReference type="GO" id="GO:0045926">
    <property type="term" value="P:negative regulation of growth"/>
    <property type="evidence" value="ECO:0007669"/>
    <property type="project" value="UniProtKB-ARBA"/>
</dbReference>
<dbReference type="AlphaFoldDB" id="A0A935CES6"/>
<dbReference type="CDD" id="cd18678">
    <property type="entry name" value="PIN_MtVapC25_VapC33-like"/>
    <property type="match status" value="1"/>
</dbReference>
<dbReference type="Pfam" id="PF01850">
    <property type="entry name" value="PIN"/>
    <property type="match status" value="1"/>
</dbReference>
<sequence>MKIVDTNVLLYAVSERSAHHASARGWLTQALHGPEVIGMPWVTLLGFIRISTHPRVFPRPLTAAQATELVQTWLSAPAVVIPEPSARHLSLLAGLLRESGTAGNLTTDAHLAALAIESSATVVTFDRDFGRFGIPVETPQI</sequence>
<evidence type="ECO:0000259" key="7">
    <source>
        <dbReference type="Pfam" id="PF01850"/>
    </source>
</evidence>
<proteinExistence type="inferred from homology"/>
<evidence type="ECO:0000313" key="8">
    <source>
        <dbReference type="EMBL" id="MBK6302224.1"/>
    </source>
</evidence>
<evidence type="ECO:0000256" key="2">
    <source>
        <dbReference type="ARBA" id="ARBA00022722"/>
    </source>
</evidence>
<dbReference type="GO" id="GO:0000287">
    <property type="term" value="F:magnesium ion binding"/>
    <property type="evidence" value="ECO:0007669"/>
    <property type="project" value="UniProtKB-UniRule"/>
</dbReference>
<evidence type="ECO:0000256" key="3">
    <source>
        <dbReference type="ARBA" id="ARBA00022723"/>
    </source>
</evidence>
<protein>
    <recommendedName>
        <fullName evidence="6">Ribonuclease VapC</fullName>
        <shortName evidence="6">RNase VapC</shortName>
        <ecNumber evidence="6">3.1.-.-</ecNumber>
    </recommendedName>
    <alternativeName>
        <fullName evidence="6">Toxin VapC</fullName>
    </alternativeName>
</protein>
<keyword evidence="4 6" id="KW-0378">Hydrolase</keyword>
<dbReference type="InterPro" id="IPR006226">
    <property type="entry name" value="Mtu_PIN"/>
</dbReference>
<reference evidence="8 10" key="1">
    <citation type="submission" date="2020-10" db="EMBL/GenBank/DDBJ databases">
        <title>Connecting structure to function with the recovery of over 1000 high-quality activated sludge metagenome-assembled genomes encoding full-length rRNA genes using long-read sequencing.</title>
        <authorList>
            <person name="Singleton C.M."/>
            <person name="Petriglieri F."/>
            <person name="Kristensen J.M."/>
            <person name="Kirkegaard R.H."/>
            <person name="Michaelsen T.Y."/>
            <person name="Andersen M.H."/>
            <person name="Karst S.M."/>
            <person name="Dueholm M.S."/>
            <person name="Nielsen P.H."/>
            <person name="Albertsen M."/>
        </authorList>
    </citation>
    <scope>NUCLEOTIDE SEQUENCE [LARGE SCALE GENOMIC DNA]</scope>
    <source>
        <strain evidence="8">AalE_18-Q3-R2-46_BAT3C.188</strain>
        <strain evidence="9">Ribe_18-Q3-R11-54_MAXAC.001</strain>
    </source>
</reference>
<keyword evidence="6" id="KW-0800">Toxin</keyword>
<evidence type="ECO:0000256" key="5">
    <source>
        <dbReference type="ARBA" id="ARBA00022842"/>
    </source>
</evidence>
<feature type="binding site" evidence="6">
    <location>
        <position position="108"/>
    </location>
    <ligand>
        <name>Mg(2+)</name>
        <dbReference type="ChEBI" id="CHEBI:18420"/>
    </ligand>
</feature>
<comment type="similarity">
    <text evidence="6">Belongs to the PINc/VapC protein family.</text>
</comment>
<evidence type="ECO:0000256" key="4">
    <source>
        <dbReference type="ARBA" id="ARBA00022801"/>
    </source>
</evidence>
<keyword evidence="1 6" id="KW-1277">Toxin-antitoxin system</keyword>
<dbReference type="EMBL" id="JADIXZ010000008">
    <property type="protein sequence ID" value="MBK6302224.1"/>
    <property type="molecule type" value="Genomic_DNA"/>
</dbReference>
<dbReference type="EMBL" id="JADKGK010000011">
    <property type="protein sequence ID" value="MBL0003398.1"/>
    <property type="molecule type" value="Genomic_DNA"/>
</dbReference>
<keyword evidence="3 6" id="KW-0479">Metal-binding</keyword>
<name>A0A935CES6_9MICO</name>
<dbReference type="NCBIfam" id="TIGR00028">
    <property type="entry name" value="Mtu_PIN_fam"/>
    <property type="match status" value="1"/>
</dbReference>
<keyword evidence="2 6" id="KW-0540">Nuclease</keyword>
<organism evidence="8 10">
    <name type="scientific">Candidatus Phosphoribacter hodrii</name>
    <dbReference type="NCBI Taxonomy" id="2953743"/>
    <lineage>
        <taxon>Bacteria</taxon>
        <taxon>Bacillati</taxon>
        <taxon>Actinomycetota</taxon>
        <taxon>Actinomycetes</taxon>
        <taxon>Micrococcales</taxon>
        <taxon>Dermatophilaceae</taxon>
        <taxon>Candidatus Phosphoribacter</taxon>
    </lineage>
</organism>